<dbReference type="EMBL" id="QHKS01000031">
    <property type="protein sequence ID" value="RDJ98684.1"/>
    <property type="molecule type" value="Genomic_DNA"/>
</dbReference>
<proteinExistence type="predicted"/>
<evidence type="ECO:0000256" key="1">
    <source>
        <dbReference type="SAM" id="Phobius"/>
    </source>
</evidence>
<organism evidence="2 3">
    <name type="scientific">Paraburkholderia lacunae</name>
    <dbReference type="NCBI Taxonomy" id="2211104"/>
    <lineage>
        <taxon>Bacteria</taxon>
        <taxon>Pseudomonadati</taxon>
        <taxon>Pseudomonadota</taxon>
        <taxon>Betaproteobacteria</taxon>
        <taxon>Burkholderiales</taxon>
        <taxon>Burkholderiaceae</taxon>
        <taxon>Paraburkholderia</taxon>
    </lineage>
</organism>
<feature type="transmembrane region" description="Helical" evidence="1">
    <location>
        <begin position="21"/>
        <end position="41"/>
    </location>
</feature>
<reference evidence="3" key="1">
    <citation type="submission" date="2018-05" db="EMBL/GenBank/DDBJ databases">
        <authorList>
            <person name="Feng T."/>
        </authorList>
    </citation>
    <scope>NUCLEOTIDE SEQUENCE [LARGE SCALE GENOMIC DNA]</scope>
    <source>
        <strain evidence="3">S27</strain>
    </source>
</reference>
<keyword evidence="1" id="KW-1133">Transmembrane helix</keyword>
<keyword evidence="1" id="KW-0472">Membrane</keyword>
<comment type="caution">
    <text evidence="2">The sequence shown here is derived from an EMBL/GenBank/DDBJ whole genome shotgun (WGS) entry which is preliminary data.</text>
</comment>
<keyword evidence="1" id="KW-0812">Transmembrane</keyword>
<name>A0A370MZG2_9BURK</name>
<sequence>MTYRKYFIVVGLLRNAVDYMLVFRCVQPTLCIFADFLFVGICWETSFNSEKLFRFTLRQSEMVLINCFDFTNFHKQSGAPASLVGGHHITIVEPAVA</sequence>
<evidence type="ECO:0000313" key="3">
    <source>
        <dbReference type="Proteomes" id="UP000254875"/>
    </source>
</evidence>
<protein>
    <submittedName>
        <fullName evidence="2">Uncharacterized protein</fullName>
    </submittedName>
</protein>
<gene>
    <name evidence="2" type="ORF">DLM46_32320</name>
</gene>
<evidence type="ECO:0000313" key="2">
    <source>
        <dbReference type="EMBL" id="RDJ98684.1"/>
    </source>
</evidence>
<keyword evidence="3" id="KW-1185">Reference proteome</keyword>
<dbReference type="AlphaFoldDB" id="A0A370MZG2"/>
<accession>A0A370MZG2</accession>
<dbReference type="Proteomes" id="UP000254875">
    <property type="component" value="Unassembled WGS sequence"/>
</dbReference>